<proteinExistence type="predicted"/>
<evidence type="ECO:0000256" key="1">
    <source>
        <dbReference type="ARBA" id="ARBA00022729"/>
    </source>
</evidence>
<accession>A0A3B4ZG53</accession>
<protein>
    <recommendedName>
        <fullName evidence="3">Ig-like domain-containing protein</fullName>
    </recommendedName>
</protein>
<dbReference type="Ensembl" id="ENSSPAT00000005458.1">
    <property type="protein sequence ID" value="ENSSPAP00000005354.1"/>
    <property type="gene ID" value="ENSSPAG00000004147.1"/>
</dbReference>
<dbReference type="PANTHER" id="PTHR11481">
    <property type="entry name" value="IMMUNOGLOBULIN FC RECEPTOR"/>
    <property type="match status" value="1"/>
</dbReference>
<dbReference type="InterPro" id="IPR013783">
    <property type="entry name" value="Ig-like_fold"/>
</dbReference>
<dbReference type="Gene3D" id="2.60.40.10">
    <property type="entry name" value="Immunoglobulins"/>
    <property type="match status" value="2"/>
</dbReference>
<dbReference type="SUPFAM" id="SSF48726">
    <property type="entry name" value="Immunoglobulin"/>
    <property type="match status" value="2"/>
</dbReference>
<evidence type="ECO:0000313" key="4">
    <source>
        <dbReference type="Ensembl" id="ENSSPAP00000005354.1"/>
    </source>
</evidence>
<dbReference type="Pfam" id="PF13895">
    <property type="entry name" value="Ig_2"/>
    <property type="match status" value="1"/>
</dbReference>
<dbReference type="GO" id="GO:0006955">
    <property type="term" value="P:immune response"/>
    <property type="evidence" value="ECO:0007669"/>
    <property type="project" value="TreeGrafter"/>
</dbReference>
<dbReference type="InterPro" id="IPR050488">
    <property type="entry name" value="Ig_Fc_receptor"/>
</dbReference>
<keyword evidence="1" id="KW-0732">Signal</keyword>
<dbReference type="PANTHER" id="PTHR11481:SF64">
    <property type="entry name" value="FC RECEPTOR-LIKE PROTEIN 4"/>
    <property type="match status" value="1"/>
</dbReference>
<name>A0A3B4ZG53_9TELE</name>
<dbReference type="STRING" id="144197.ENSSPAP00000005354"/>
<keyword evidence="2" id="KW-1015">Disulfide bond</keyword>
<dbReference type="InterPro" id="IPR007110">
    <property type="entry name" value="Ig-like_dom"/>
</dbReference>
<dbReference type="GO" id="GO:0004888">
    <property type="term" value="F:transmembrane signaling receptor activity"/>
    <property type="evidence" value="ECO:0007669"/>
    <property type="project" value="TreeGrafter"/>
</dbReference>
<dbReference type="SMART" id="SM00409">
    <property type="entry name" value="IG"/>
    <property type="match status" value="2"/>
</dbReference>
<dbReference type="InterPro" id="IPR036179">
    <property type="entry name" value="Ig-like_dom_sf"/>
</dbReference>
<dbReference type="AlphaFoldDB" id="A0A3B4ZG53"/>
<evidence type="ECO:0000259" key="3">
    <source>
        <dbReference type="PROSITE" id="PS50835"/>
    </source>
</evidence>
<dbReference type="InterPro" id="IPR003599">
    <property type="entry name" value="Ig_sub"/>
</dbReference>
<dbReference type="GeneTree" id="ENSGT01120000272062"/>
<feature type="domain" description="Ig-like" evidence="3">
    <location>
        <begin position="105"/>
        <end position="165"/>
    </location>
</feature>
<organism evidence="4">
    <name type="scientific">Stegastes partitus</name>
    <name type="common">bicolor damselfish</name>
    <dbReference type="NCBI Taxonomy" id="144197"/>
    <lineage>
        <taxon>Eukaryota</taxon>
        <taxon>Metazoa</taxon>
        <taxon>Chordata</taxon>
        <taxon>Craniata</taxon>
        <taxon>Vertebrata</taxon>
        <taxon>Euteleostomi</taxon>
        <taxon>Actinopterygii</taxon>
        <taxon>Neopterygii</taxon>
        <taxon>Teleostei</taxon>
        <taxon>Neoteleostei</taxon>
        <taxon>Acanthomorphata</taxon>
        <taxon>Ovalentaria</taxon>
        <taxon>Pomacentridae</taxon>
        <taxon>Stegastes</taxon>
    </lineage>
</organism>
<evidence type="ECO:0000256" key="2">
    <source>
        <dbReference type="ARBA" id="ARBA00023157"/>
    </source>
</evidence>
<sequence>YFLKPLAVSPLLISGLYHYQCCEIHAKFLQSVIKSGGSVMLTCSVDEDSGWKYYWFRRTSWSSTPERIKYDKRYRECSVLSFNQTTFFNKSVVTRHPNWPQIFRGETITLRCEIQDGGNIQWEYEWRTTSSEKTPENTERWVISTSESSDGDYRCRGKLKSDSFSSTEWSDNTSVLTVSVTSLVRVRTGGSVTLTCSVDEGSGWKYYWFRRTSPSSTPETIEDETLSHTISISEGGIYHCRGERGDPVFYTKDSEAVIIEKRGECSVLFLKPLVMSCLITSSQCHC</sequence>
<dbReference type="GO" id="GO:0009897">
    <property type="term" value="C:external side of plasma membrane"/>
    <property type="evidence" value="ECO:0007669"/>
    <property type="project" value="TreeGrafter"/>
</dbReference>
<feature type="domain" description="Ig-like" evidence="3">
    <location>
        <begin position="173"/>
        <end position="241"/>
    </location>
</feature>
<dbReference type="GO" id="GO:0007166">
    <property type="term" value="P:cell surface receptor signaling pathway"/>
    <property type="evidence" value="ECO:0007669"/>
    <property type="project" value="TreeGrafter"/>
</dbReference>
<reference evidence="4" key="1">
    <citation type="submission" date="2023-09" db="UniProtKB">
        <authorList>
            <consortium name="Ensembl"/>
        </authorList>
    </citation>
    <scope>IDENTIFICATION</scope>
</reference>
<dbReference type="PROSITE" id="PS50835">
    <property type="entry name" value="IG_LIKE"/>
    <property type="match status" value="2"/>
</dbReference>